<dbReference type="Proteomes" id="UP000245999">
    <property type="component" value="Chromosome"/>
</dbReference>
<keyword evidence="2" id="KW-1185">Reference proteome</keyword>
<evidence type="ECO:0000313" key="1">
    <source>
        <dbReference type="EMBL" id="AWM33642.1"/>
    </source>
</evidence>
<proteinExistence type="predicted"/>
<gene>
    <name evidence="1" type="ORF">DDQ68_13120</name>
</gene>
<protein>
    <submittedName>
        <fullName evidence="1">Uncharacterized protein</fullName>
    </submittedName>
</protein>
<dbReference type="AlphaFoldDB" id="A0A2Z3GNB1"/>
<sequence length="103" mass="11308">MPDLLAEITAAARAYYAQANALPLTATDFASWLDELPTAQRAGLLARGLPGGRAEPRFLRYCLECRGYAMRAFMAPRLSVPAYELWAAHGEFNGDLPLHSIAR</sequence>
<name>A0A2Z3GNB1_9BACT</name>
<dbReference type="EMBL" id="CP029145">
    <property type="protein sequence ID" value="AWM33642.1"/>
    <property type="molecule type" value="Genomic_DNA"/>
</dbReference>
<accession>A0A2Z3GNB1</accession>
<organism evidence="1 2">
    <name type="scientific">Hymenobacter nivis</name>
    <dbReference type="NCBI Taxonomy" id="1850093"/>
    <lineage>
        <taxon>Bacteria</taxon>
        <taxon>Pseudomonadati</taxon>
        <taxon>Bacteroidota</taxon>
        <taxon>Cytophagia</taxon>
        <taxon>Cytophagales</taxon>
        <taxon>Hymenobacteraceae</taxon>
        <taxon>Hymenobacter</taxon>
    </lineage>
</organism>
<dbReference type="KEGG" id="hnv:DDQ68_13120"/>
<dbReference type="RefSeq" id="WP_109656696.1">
    <property type="nucleotide sequence ID" value="NZ_CP029145.1"/>
</dbReference>
<evidence type="ECO:0000313" key="2">
    <source>
        <dbReference type="Proteomes" id="UP000245999"/>
    </source>
</evidence>
<reference evidence="2" key="1">
    <citation type="submission" date="2018-04" db="EMBL/GenBank/DDBJ databases">
        <title>Complete genome of Antarctic heterotrophic bacterium Hymenobacter nivis.</title>
        <authorList>
            <person name="Terashima M."/>
        </authorList>
    </citation>
    <scope>NUCLEOTIDE SEQUENCE [LARGE SCALE GENOMIC DNA]</scope>
    <source>
        <strain evidence="2">NBRC 111535</strain>
    </source>
</reference>
<dbReference type="OrthoDB" id="886106at2"/>